<keyword evidence="9" id="KW-1133">Transmembrane helix</keyword>
<dbReference type="InterPro" id="IPR002680">
    <property type="entry name" value="AOX"/>
</dbReference>
<evidence type="ECO:0000256" key="12">
    <source>
        <dbReference type="ARBA" id="ARBA00023136"/>
    </source>
</evidence>
<organism evidence="14 15">
    <name type="scientific">Marchantia polymorpha subsp. ruderalis</name>
    <dbReference type="NCBI Taxonomy" id="1480154"/>
    <lineage>
        <taxon>Eukaryota</taxon>
        <taxon>Viridiplantae</taxon>
        <taxon>Streptophyta</taxon>
        <taxon>Embryophyta</taxon>
        <taxon>Marchantiophyta</taxon>
        <taxon>Marchantiopsida</taxon>
        <taxon>Marchantiidae</taxon>
        <taxon>Marchantiales</taxon>
        <taxon>Marchantiaceae</taxon>
        <taxon>Marchantia</taxon>
    </lineage>
</organism>
<dbReference type="PANTHER" id="PTHR31803:SF10">
    <property type="entry name" value="UBIQUINOL OXIDASE 4, CHLOROPLASTIC_CHROMOPLASTIC"/>
    <property type="match status" value="1"/>
</dbReference>
<keyword evidence="12 13" id="KW-0472">Membrane</keyword>
<protein>
    <recommendedName>
        <fullName evidence="13">Ubiquinol oxidase</fullName>
        <ecNumber evidence="13">1.10.3.11</ecNumber>
    </recommendedName>
</protein>
<reference evidence="14" key="1">
    <citation type="submission" date="2016-03" db="EMBL/GenBank/DDBJ databases">
        <title>Mechanisms controlling the formation of the plant cell surface in tip-growing cells are functionally conserved among land plants.</title>
        <authorList>
            <person name="Honkanen S."/>
            <person name="Jones V.A."/>
            <person name="Morieri G."/>
            <person name="Champion C."/>
            <person name="Hetherington A.J."/>
            <person name="Kelly S."/>
            <person name="Saint-Marcoux D."/>
            <person name="Proust H."/>
            <person name="Prescott H."/>
            <person name="Dolan L."/>
        </authorList>
    </citation>
    <scope>NUCLEOTIDE SEQUENCE [LARGE SCALE GENOMIC DNA]</scope>
    <source>
        <tissue evidence="14">Whole gametophyte</tissue>
    </source>
</reference>
<evidence type="ECO:0000256" key="11">
    <source>
        <dbReference type="ARBA" id="ARBA00023004"/>
    </source>
</evidence>
<keyword evidence="11 13" id="KW-0408">Iron</keyword>
<comment type="cofactor">
    <cofactor evidence="13">
        <name>Fe cation</name>
        <dbReference type="ChEBI" id="CHEBI:24875"/>
    </cofactor>
    <text evidence="13">Binds 2 iron ions per subunit.</text>
</comment>
<evidence type="ECO:0000256" key="9">
    <source>
        <dbReference type="ARBA" id="ARBA00022989"/>
    </source>
</evidence>
<evidence type="ECO:0000256" key="8">
    <source>
        <dbReference type="ARBA" id="ARBA00022982"/>
    </source>
</evidence>
<dbReference type="Gene3D" id="1.20.1260.140">
    <property type="entry name" value="Alternative oxidase"/>
    <property type="match status" value="1"/>
</dbReference>
<dbReference type="EC" id="1.10.3.11" evidence="13"/>
<name>A0A176W2Q7_MARPO</name>
<evidence type="ECO:0000256" key="5">
    <source>
        <dbReference type="ARBA" id="ARBA00022660"/>
    </source>
</evidence>
<dbReference type="GO" id="GO:0102721">
    <property type="term" value="F:ubiquinol:oxygen oxidoreductase activity"/>
    <property type="evidence" value="ECO:0007669"/>
    <property type="project" value="UniProtKB-EC"/>
</dbReference>
<evidence type="ECO:0000313" key="15">
    <source>
        <dbReference type="Proteomes" id="UP000077202"/>
    </source>
</evidence>
<evidence type="ECO:0000256" key="1">
    <source>
        <dbReference type="ARBA" id="ARBA00001192"/>
    </source>
</evidence>
<dbReference type="GO" id="GO:0106292">
    <property type="term" value="F:superoxide-generating NADPH oxidase activity"/>
    <property type="evidence" value="ECO:0007669"/>
    <property type="project" value="UniProtKB-ARBA"/>
</dbReference>
<evidence type="ECO:0000256" key="4">
    <source>
        <dbReference type="ARBA" id="ARBA00022448"/>
    </source>
</evidence>
<keyword evidence="10 13" id="KW-0560">Oxidoreductase</keyword>
<evidence type="ECO:0000256" key="13">
    <source>
        <dbReference type="RuleBase" id="RU003779"/>
    </source>
</evidence>
<dbReference type="CDD" id="cd01053">
    <property type="entry name" value="AOX"/>
    <property type="match status" value="1"/>
</dbReference>
<dbReference type="GO" id="GO:0009916">
    <property type="term" value="F:alternative oxidase activity"/>
    <property type="evidence" value="ECO:0007669"/>
    <property type="project" value="UniProtKB-UniRule"/>
</dbReference>
<evidence type="ECO:0000256" key="7">
    <source>
        <dbReference type="ARBA" id="ARBA00022723"/>
    </source>
</evidence>
<dbReference type="InterPro" id="IPR038659">
    <property type="entry name" value="AOX_sf"/>
</dbReference>
<accession>A0A176W2Q7</accession>
<keyword evidence="5 13" id="KW-0679">Respiratory chain</keyword>
<dbReference type="AlphaFoldDB" id="A0A176W2Q7"/>
<dbReference type="Pfam" id="PF01786">
    <property type="entry name" value="AOX"/>
    <property type="match status" value="1"/>
</dbReference>
<evidence type="ECO:0000256" key="6">
    <source>
        <dbReference type="ARBA" id="ARBA00022692"/>
    </source>
</evidence>
<evidence type="ECO:0000256" key="3">
    <source>
        <dbReference type="ARBA" id="ARBA00008388"/>
    </source>
</evidence>
<dbReference type="GO" id="GO:0009579">
    <property type="term" value="C:thylakoid"/>
    <property type="evidence" value="ECO:0007669"/>
    <property type="project" value="TreeGrafter"/>
</dbReference>
<keyword evidence="4" id="KW-0813">Transport</keyword>
<dbReference type="GO" id="GO:0016117">
    <property type="term" value="P:carotenoid biosynthetic process"/>
    <property type="evidence" value="ECO:0007669"/>
    <property type="project" value="TreeGrafter"/>
</dbReference>
<comment type="caution">
    <text evidence="14">The sequence shown here is derived from an EMBL/GenBank/DDBJ whole genome shotgun (WGS) entry which is preliminary data.</text>
</comment>
<evidence type="ECO:0000256" key="10">
    <source>
        <dbReference type="ARBA" id="ARBA00023002"/>
    </source>
</evidence>
<keyword evidence="6 13" id="KW-0812">Transmembrane</keyword>
<dbReference type="GO" id="GO:0016020">
    <property type="term" value="C:membrane"/>
    <property type="evidence" value="ECO:0007669"/>
    <property type="project" value="UniProtKB-SubCell"/>
</dbReference>
<evidence type="ECO:0000256" key="2">
    <source>
        <dbReference type="ARBA" id="ARBA00004370"/>
    </source>
</evidence>
<dbReference type="Proteomes" id="UP000077202">
    <property type="component" value="Unassembled WGS sequence"/>
</dbReference>
<sequence length="335" mass="37892">MASGLRIAPLNCVYNRCVPSESQGFGCCTRTGRNGPILAVGGKPVRFTSQFVGSGNSLQLLLTSSISKAGPRAGTFRRRMTVPKSVLAEEPIIENEESPQAQETVVKILETLYAKRLYARFYVLETIARVPYFAFVSVLHMYESFGWWRRADYIKIHFAESWNELHHLLVMEALGGDERWIDRFLAQHIAVAYYLLTVLMYLLSPRMAYHFSECVEKHAFSTYDKFIKSHGDEFQTAIEPNTRRPKIENLYDVFVNIREDEAQHCKTMHACQSGKSLRSPHRDAPLTEIADDEKIPPPADCEGLFECATTATSFADRARKLGVENLVAKIDGSEL</sequence>
<comment type="similarity">
    <text evidence="3 13">Belongs to the alternative oxidase family.</text>
</comment>
<comment type="subcellular location">
    <subcellularLocation>
        <location evidence="2">Membrane</location>
    </subcellularLocation>
</comment>
<comment type="catalytic activity">
    <reaction evidence="1 13">
        <text>2 a ubiquinol + O2 = 2 a ubiquinone + 2 H2O</text>
        <dbReference type="Rhea" id="RHEA:30255"/>
        <dbReference type="Rhea" id="RHEA-COMP:9565"/>
        <dbReference type="Rhea" id="RHEA-COMP:9566"/>
        <dbReference type="ChEBI" id="CHEBI:15377"/>
        <dbReference type="ChEBI" id="CHEBI:15379"/>
        <dbReference type="ChEBI" id="CHEBI:16389"/>
        <dbReference type="ChEBI" id="CHEBI:17976"/>
        <dbReference type="EC" id="1.10.3.11"/>
    </reaction>
</comment>
<dbReference type="PANTHER" id="PTHR31803">
    <property type="entry name" value="ALTERNATIVE OXIDASE"/>
    <property type="match status" value="1"/>
</dbReference>
<dbReference type="EMBL" id="LVLJ01001921">
    <property type="protein sequence ID" value="OAE27319.1"/>
    <property type="molecule type" value="Genomic_DNA"/>
</dbReference>
<dbReference type="GO" id="GO:0005739">
    <property type="term" value="C:mitochondrion"/>
    <property type="evidence" value="ECO:0007669"/>
    <property type="project" value="TreeGrafter"/>
</dbReference>
<dbReference type="GO" id="GO:0046872">
    <property type="term" value="F:metal ion binding"/>
    <property type="evidence" value="ECO:0007669"/>
    <property type="project" value="UniProtKB-UniRule"/>
</dbReference>
<gene>
    <name evidence="14" type="ORF">AXG93_2817s1240</name>
</gene>
<proteinExistence type="inferred from homology"/>
<dbReference type="GO" id="GO:0010230">
    <property type="term" value="P:alternative respiration"/>
    <property type="evidence" value="ECO:0007669"/>
    <property type="project" value="TreeGrafter"/>
</dbReference>
<evidence type="ECO:0000313" key="14">
    <source>
        <dbReference type="EMBL" id="OAE27319.1"/>
    </source>
</evidence>
<keyword evidence="7 13" id="KW-0479">Metal-binding</keyword>
<keyword evidence="15" id="KW-1185">Reference proteome</keyword>
<keyword evidence="8 13" id="KW-0249">Electron transport</keyword>
<dbReference type="GO" id="GO:0098803">
    <property type="term" value="C:respiratory chain complex"/>
    <property type="evidence" value="ECO:0007669"/>
    <property type="project" value="UniProtKB-UniRule"/>
</dbReference>